<keyword evidence="5 24" id="KW-0812">Transmembrane</keyword>
<evidence type="ECO:0000256" key="11">
    <source>
        <dbReference type="ARBA" id="ARBA00023034"/>
    </source>
</evidence>
<keyword evidence="4 28" id="KW-0808">Transferase</keyword>
<gene>
    <name evidence="28" type="primary">GNPTAB</name>
</gene>
<keyword evidence="13" id="KW-1015">Disulfide bond</keyword>
<keyword evidence="10 24" id="KW-1133">Transmembrane helix</keyword>
<dbReference type="InterPro" id="IPR018247">
    <property type="entry name" value="EF_Hand_1_Ca_BS"/>
</dbReference>
<dbReference type="PANTHER" id="PTHR24045:SF0">
    <property type="entry name" value="N-ACETYLGLUCOSAMINE-1-PHOSPHOTRANSFERASE SUBUNITS ALPHA_BETA"/>
    <property type="match status" value="1"/>
</dbReference>
<comment type="similarity">
    <text evidence="3">Belongs to the stealth family.</text>
</comment>
<comment type="subcellular location">
    <subcellularLocation>
        <location evidence="2">Golgi apparatus membrane</location>
        <topology evidence="2">Single-pass type I membrane protein</topology>
    </subcellularLocation>
    <subcellularLocation>
        <location evidence="1">Golgi apparatus membrane</location>
        <topology evidence="1">Single-pass type II membrane protein</topology>
    </subcellularLocation>
</comment>
<feature type="domain" description="LNR" evidence="26">
    <location>
        <begin position="455"/>
        <end position="494"/>
    </location>
</feature>
<dbReference type="InterPro" id="IPR021520">
    <property type="entry name" value="Stealth_CR2"/>
</dbReference>
<evidence type="ECO:0000259" key="27">
    <source>
        <dbReference type="PROSITE" id="PS51912"/>
    </source>
</evidence>
<proteinExistence type="inferred from homology"/>
<evidence type="ECO:0000256" key="19">
    <source>
        <dbReference type="ARBA" id="ARBA00078196"/>
    </source>
</evidence>
<evidence type="ECO:0000313" key="28">
    <source>
        <dbReference type="EMBL" id="SBQ73445.1"/>
    </source>
</evidence>
<keyword evidence="8" id="KW-0106">Calcium</keyword>
<dbReference type="InterPro" id="IPR031357">
    <property type="entry name" value="Stealth_CR3"/>
</dbReference>
<evidence type="ECO:0000256" key="13">
    <source>
        <dbReference type="ARBA" id="ARBA00023157"/>
    </source>
</evidence>
<comment type="function">
    <text evidence="16">Catalyzes the formation of mannose 6-phosphate (M6P) markers on high mannose type oligosaccharides in the Golgi apparatus. M6P residues are required to bind to the M6P receptors (MPR), which mediate the vesicular transport of lysosomal enzymes to the endosomal/prelysosomal compartment.</text>
</comment>
<organism evidence="28">
    <name type="scientific">Nothobranchius korthausae</name>
    <dbReference type="NCBI Taxonomy" id="1143690"/>
    <lineage>
        <taxon>Eukaryota</taxon>
        <taxon>Metazoa</taxon>
        <taxon>Chordata</taxon>
        <taxon>Craniata</taxon>
        <taxon>Vertebrata</taxon>
        <taxon>Euteleostomi</taxon>
        <taxon>Actinopterygii</taxon>
        <taxon>Neopterygii</taxon>
        <taxon>Teleostei</taxon>
        <taxon>Neoteleostei</taxon>
        <taxon>Acanthomorphata</taxon>
        <taxon>Ovalentaria</taxon>
        <taxon>Atherinomorphae</taxon>
        <taxon>Cyprinodontiformes</taxon>
        <taxon>Nothobranchiidae</taxon>
        <taxon>Nothobranchius</taxon>
    </lineage>
</organism>
<evidence type="ECO:0000256" key="16">
    <source>
        <dbReference type="ARBA" id="ARBA00057240"/>
    </source>
</evidence>
<evidence type="ECO:0000256" key="23">
    <source>
        <dbReference type="SAM" id="MobiDB-lite"/>
    </source>
</evidence>
<accession>A0A1A8GNN9</accession>
<dbReference type="Pfam" id="PF00066">
    <property type="entry name" value="Notch"/>
    <property type="match status" value="2"/>
</dbReference>
<feature type="region of interest" description="Disordered" evidence="23">
    <location>
        <begin position="662"/>
        <end position="699"/>
    </location>
</feature>
<dbReference type="GO" id="GO:0000139">
    <property type="term" value="C:Golgi membrane"/>
    <property type="evidence" value="ECO:0007669"/>
    <property type="project" value="UniProtKB-SubCell"/>
</dbReference>
<evidence type="ECO:0000259" key="25">
    <source>
        <dbReference type="PROSITE" id="PS50222"/>
    </source>
</evidence>
<dbReference type="PROSITE" id="PS51912">
    <property type="entry name" value="DMAP1_BIND"/>
    <property type="match status" value="1"/>
</dbReference>
<dbReference type="EMBL" id="HAEB01020985">
    <property type="protein sequence ID" value="SBQ67512.1"/>
    <property type="molecule type" value="Transcribed_RNA"/>
</dbReference>
<dbReference type="InterPro" id="IPR041536">
    <property type="entry name" value="GNPTAB_reg"/>
</dbReference>
<keyword evidence="9" id="KW-0735">Signal-anchor</keyword>
<dbReference type="SUPFAM" id="SSF90193">
    <property type="entry name" value="Notch domain"/>
    <property type="match status" value="1"/>
</dbReference>
<reference evidence="28" key="1">
    <citation type="submission" date="2016-05" db="EMBL/GenBank/DDBJ databases">
        <authorList>
            <person name="Lavstsen T."/>
            <person name="Jespersen J.S."/>
        </authorList>
    </citation>
    <scope>NUCLEOTIDE SEQUENCE</scope>
    <source>
        <tissue evidence="28">Brain</tissue>
    </source>
</reference>
<dbReference type="InterPro" id="IPR035993">
    <property type="entry name" value="Notch-like_dom_sf"/>
</dbReference>
<dbReference type="AlphaFoldDB" id="A0A1A8GNN9"/>
<keyword evidence="14" id="KW-0325">Glycoprotein</keyword>
<dbReference type="InterPro" id="IPR000800">
    <property type="entry name" value="Notch_dom"/>
</dbReference>
<dbReference type="InterPro" id="IPR031356">
    <property type="entry name" value="Stealth_CR4"/>
</dbReference>
<evidence type="ECO:0000256" key="15">
    <source>
        <dbReference type="ARBA" id="ARBA00050775"/>
    </source>
</evidence>
<dbReference type="GO" id="GO:0005509">
    <property type="term" value="F:calcium ion binding"/>
    <property type="evidence" value="ECO:0007669"/>
    <property type="project" value="InterPro"/>
</dbReference>
<evidence type="ECO:0000256" key="4">
    <source>
        <dbReference type="ARBA" id="ARBA00022679"/>
    </source>
</evidence>
<dbReference type="GO" id="GO:0003976">
    <property type="term" value="F:UDP-N-acetylglucosamine-lysosomal-enzyme N-acetylglucosaminephosphotransferase activity"/>
    <property type="evidence" value="ECO:0007669"/>
    <property type="project" value="UniProtKB-EC"/>
</dbReference>
<evidence type="ECO:0000256" key="24">
    <source>
        <dbReference type="SAM" id="Phobius"/>
    </source>
</evidence>
<dbReference type="CDD" id="cd21600">
    <property type="entry name" value="RRM2_GNPTAB"/>
    <property type="match status" value="1"/>
</dbReference>
<dbReference type="PROSITE" id="PS00018">
    <property type="entry name" value="EF_HAND_1"/>
    <property type="match status" value="1"/>
</dbReference>
<dbReference type="InterPro" id="IPR010506">
    <property type="entry name" value="DMAP1-bd"/>
</dbReference>
<evidence type="ECO:0000256" key="18">
    <source>
        <dbReference type="ARBA" id="ARBA00070893"/>
    </source>
</evidence>
<keyword evidence="12 24" id="KW-0472">Membrane</keyword>
<dbReference type="Pfam" id="PF17101">
    <property type="entry name" value="Stealth_CR1"/>
    <property type="match status" value="1"/>
</dbReference>
<dbReference type="EC" id="2.7.8.17" evidence="17"/>
<evidence type="ECO:0000256" key="10">
    <source>
        <dbReference type="ARBA" id="ARBA00022989"/>
    </source>
</evidence>
<dbReference type="Gene3D" id="3.30.300.320">
    <property type="match status" value="1"/>
</dbReference>
<feature type="domain" description="DMAP1-binding" evidence="27">
    <location>
        <begin position="717"/>
        <end position="818"/>
    </location>
</feature>
<dbReference type="PANTHER" id="PTHR24045">
    <property type="match status" value="1"/>
</dbReference>
<dbReference type="Pfam" id="PF06464">
    <property type="entry name" value="DMAP_binding"/>
    <property type="match status" value="1"/>
</dbReference>
<dbReference type="EMBL" id="HAEC01005368">
    <property type="protein sequence ID" value="SBQ73445.1"/>
    <property type="molecule type" value="Transcribed_RNA"/>
</dbReference>
<evidence type="ECO:0000256" key="12">
    <source>
        <dbReference type="ARBA" id="ARBA00023136"/>
    </source>
</evidence>
<dbReference type="SMART" id="SM01137">
    <property type="entry name" value="DMAP_binding"/>
    <property type="match status" value="1"/>
</dbReference>
<dbReference type="FunFam" id="3.30.300.320:FF:000002">
    <property type="entry name" value="N-acetylglucosamine-1-phosphotransferase subunits alpha/beta isoform X1"/>
    <property type="match status" value="1"/>
</dbReference>
<evidence type="ECO:0000256" key="9">
    <source>
        <dbReference type="ARBA" id="ARBA00022968"/>
    </source>
</evidence>
<dbReference type="InterPro" id="IPR031358">
    <property type="entry name" value="Stealth_CR1"/>
</dbReference>
<dbReference type="Pfam" id="PF17102">
    <property type="entry name" value="Stealth_CR3"/>
    <property type="match status" value="1"/>
</dbReference>
<feature type="domain" description="EF-hand" evidence="25">
    <location>
        <begin position="993"/>
        <end position="1028"/>
    </location>
</feature>
<keyword evidence="22" id="KW-0175">Coiled coil</keyword>
<evidence type="ECO:0000256" key="8">
    <source>
        <dbReference type="ARBA" id="ARBA00022837"/>
    </source>
</evidence>
<comment type="catalytic activity">
    <reaction evidence="15">
        <text>N(4)-[alpha-D-mannosyl-(1-&gt;2)-alpha-D-mannosyl-(glycan)]-L-asparaginyl-[protein] + UDP-N-acetyl-alpha-D-glucosamine = N(4)-[6-(N-acetyl-alpha-D-glucosaminyl-1-phospho)-alpha-D-mannosyl-(1-&gt;2)-alpha-D-mannosyl-(glycan)]-L-asparaginyl-[protein] + UMP + H(+)</text>
        <dbReference type="Rhea" id="RHEA:13581"/>
        <dbReference type="Rhea" id="RHEA-COMP:14507"/>
        <dbReference type="Rhea" id="RHEA-COMP:14508"/>
        <dbReference type="ChEBI" id="CHEBI:15378"/>
        <dbReference type="ChEBI" id="CHEBI:57705"/>
        <dbReference type="ChEBI" id="CHEBI:57865"/>
        <dbReference type="ChEBI" id="CHEBI:140357"/>
        <dbReference type="ChEBI" id="CHEBI:140369"/>
        <dbReference type="EC" id="2.7.8.17"/>
    </reaction>
</comment>
<dbReference type="GO" id="GO:0046835">
    <property type="term" value="P:carbohydrate phosphorylation"/>
    <property type="evidence" value="ECO:0007669"/>
    <property type="project" value="TreeGrafter"/>
</dbReference>
<sequence>MRRYASPRRIMVVVNSVLKLLQRQTYTCLSHRYGLYLCFGGLVLMIVSAFQFGEVVVEWSRDQYHVLFDSYRDNVGGKSFQSRLCLPMPIDVVYTWVNGTDAALLKELKMVKEQLEEEQRALREHLGKNMSDITEAPKDSDKLECLLSHCIIAPMLALDPSLPANVTIKELPTVSPSLSAAKELLLMSKPFHPPATVSVVVFHSQADADKAYKDVTTEVQKFSVSRCYLTTDKEAPGLIRMQTLAYLSGFPASFKETEQLRVKLPSVITGKIKQFELYSEASIALLHLNTAQDFADLTQQAKKNLTLDGKELAISPAYLFWDLAAISQSKQDEDVSASRFEDNEELRYSLRSIEKHAPWVRHIFIVTNGQIPSWLNLDNPRVTVVTHQDIFLNHTHLPTFSSPAIETHIHRIPGLSQKFIYLNDDVMFGKEVWPDDFYSHSKGQKAYLTWPVPNCAEGCPGSWIKDGYCDKACNNSACDWDGGDCLGAPGNRFPAAAGGAGPGGAGGQMWQFGGGLGGAGGTLYCNQGCANSWLADKFCDQACNVLSCGFDVGDCGQEHFGELHQVILRRNQSLYTLPLGETRPYFSFEKLARRVSEAHVGDSAVVRHTSVANKWKTIHLLLHPGYNATQIHYNVTFQRDDDTEFKMSFSVAVDTCEVPQKNVSQPVSKEAGKDSPLSPTPEPVFPFSDIPEEKRGPKIHRKKPGKLEVVIRVPSVNVSLLPAAVRSELHKLEEKLLIGDITVKGYNLTKAELLKPYELLEPKQQDADVRAGPFQGKPYKHLEGVQLEGKNEAGKIIREIQNSNAIVQNKPTPSIPVRIDDKLRNGNSYLLNAVIESPVISKLLGNISIKKSEEFPAEPSGAPAVGRKLQHFTSSDRGFLPWERRKYFQALLEEEERLQTELSYRTDGAAAGRKLQDTFADSLRYVNKLLNGQFGFTSRKVPAHMPHMIDRLVMQELQDTFPEEFDKTSGHRVRHSEDMQFAFSYFYFLMSAQQQLNVSEVFDEIDTDHSGVLSDREIRTLATRIHELPLSLQDLTGLEQMLINCSKTLPTNLTQLHLVNPTQEAYYDPNMPPVTKGLVLFCKPITERIHKAFRDQNKYKFEIMGEEEIAFKMVRTNVSHVVGQLDDIRKNPRKFICLNDNIDHSHKDAPTVKAVLRDFYESMFPLSSQFELPREYRNRFLHTDELQEWRLYRDKLKFWTHCVLVTLVVFTVMSFFAEQLILLKRKLFPRRRMTRDSNPERV</sequence>
<keyword evidence="11" id="KW-0333">Golgi apparatus</keyword>
<feature type="transmembrane region" description="Helical" evidence="24">
    <location>
        <begin position="1198"/>
        <end position="1223"/>
    </location>
</feature>
<evidence type="ECO:0000256" key="14">
    <source>
        <dbReference type="ARBA" id="ARBA00023180"/>
    </source>
</evidence>
<dbReference type="GO" id="GO:0016256">
    <property type="term" value="P:N-glycan processing to lysosome"/>
    <property type="evidence" value="ECO:0007669"/>
    <property type="project" value="TreeGrafter"/>
</dbReference>
<evidence type="ECO:0000256" key="22">
    <source>
        <dbReference type="SAM" id="Coils"/>
    </source>
</evidence>
<dbReference type="InterPro" id="IPR002048">
    <property type="entry name" value="EF_hand_dom"/>
</dbReference>
<evidence type="ECO:0000256" key="7">
    <source>
        <dbReference type="ARBA" id="ARBA00022737"/>
    </source>
</evidence>
<evidence type="ECO:0000256" key="5">
    <source>
        <dbReference type="ARBA" id="ARBA00022692"/>
    </source>
</evidence>
<evidence type="ECO:0000256" key="20">
    <source>
        <dbReference type="ARBA" id="ARBA00079995"/>
    </source>
</evidence>
<protein>
    <recommendedName>
        <fullName evidence="18">N-acetylglucosamine-1-phosphotransferase subunits alpha/beta</fullName>
        <ecNumber evidence="17">2.7.8.17</ecNumber>
    </recommendedName>
    <alternativeName>
        <fullName evidence="21">GlcNAc-1-phosphotransferase subunits alpha/beta</fullName>
    </alternativeName>
    <alternativeName>
        <fullName evidence="20">Stealth protein GNPTAB</fullName>
    </alternativeName>
    <alternativeName>
        <fullName evidence="19">UDP-N-acetylglucosamine-1-phosphotransferase subunits alpha/beta</fullName>
    </alternativeName>
</protein>
<dbReference type="Pfam" id="PF18440">
    <property type="entry name" value="GlcNAc-1_reg"/>
    <property type="match status" value="1"/>
</dbReference>
<feature type="transmembrane region" description="Helical" evidence="24">
    <location>
        <begin position="33"/>
        <end position="53"/>
    </location>
</feature>
<dbReference type="PROSITE" id="PS50222">
    <property type="entry name" value="EF_HAND_2"/>
    <property type="match status" value="1"/>
</dbReference>
<feature type="coiled-coil region" evidence="22">
    <location>
        <begin position="101"/>
        <end position="128"/>
    </location>
</feature>
<dbReference type="SMART" id="SM00004">
    <property type="entry name" value="NL"/>
    <property type="match status" value="2"/>
</dbReference>
<evidence type="ECO:0000256" key="2">
    <source>
        <dbReference type="ARBA" id="ARBA00004614"/>
    </source>
</evidence>
<evidence type="ECO:0000256" key="6">
    <source>
        <dbReference type="ARBA" id="ARBA00022723"/>
    </source>
</evidence>
<keyword evidence="6" id="KW-0479">Metal-binding</keyword>
<evidence type="ECO:0000256" key="21">
    <source>
        <dbReference type="ARBA" id="ARBA00082117"/>
    </source>
</evidence>
<evidence type="ECO:0000256" key="17">
    <source>
        <dbReference type="ARBA" id="ARBA00066709"/>
    </source>
</evidence>
<dbReference type="PROSITE" id="PS50258">
    <property type="entry name" value="LNR"/>
    <property type="match status" value="1"/>
</dbReference>
<keyword evidence="7" id="KW-0677">Repeat</keyword>
<name>A0A1A8GNN9_9TELE</name>
<dbReference type="InterPro" id="IPR047141">
    <property type="entry name" value="Stealth"/>
</dbReference>
<evidence type="ECO:0000256" key="3">
    <source>
        <dbReference type="ARBA" id="ARBA00007583"/>
    </source>
</evidence>
<dbReference type="Pfam" id="PF11380">
    <property type="entry name" value="Stealth_CR2"/>
    <property type="match status" value="1"/>
</dbReference>
<evidence type="ECO:0000259" key="26">
    <source>
        <dbReference type="PROSITE" id="PS50258"/>
    </source>
</evidence>
<reference evidence="28" key="2">
    <citation type="submission" date="2016-06" db="EMBL/GenBank/DDBJ databases">
        <title>The genome of a short-lived fish provides insights into sex chromosome evolution and the genetic control of aging.</title>
        <authorList>
            <person name="Reichwald K."/>
            <person name="Felder M."/>
            <person name="Petzold A."/>
            <person name="Koch P."/>
            <person name="Groth M."/>
            <person name="Platzer M."/>
        </authorList>
    </citation>
    <scope>NUCLEOTIDE SEQUENCE</scope>
    <source>
        <tissue evidence="28">Brain</tissue>
    </source>
</reference>
<evidence type="ECO:0000256" key="1">
    <source>
        <dbReference type="ARBA" id="ARBA00004323"/>
    </source>
</evidence>
<dbReference type="Pfam" id="PF17103">
    <property type="entry name" value="Stealth_CR4"/>
    <property type="match status" value="1"/>
</dbReference>